<reference evidence="1" key="1">
    <citation type="submission" date="2022-11" db="EMBL/GenBank/DDBJ databases">
        <authorList>
            <person name="Petersen C."/>
        </authorList>
    </citation>
    <scope>NUCLEOTIDE SEQUENCE</scope>
    <source>
        <strain evidence="1">IBT 30069</strain>
    </source>
</reference>
<protein>
    <submittedName>
        <fullName evidence="1">Uncharacterized protein</fullName>
    </submittedName>
</protein>
<organism evidence="1 2">
    <name type="scientific">Penicillium angulare</name>
    <dbReference type="NCBI Taxonomy" id="116970"/>
    <lineage>
        <taxon>Eukaryota</taxon>
        <taxon>Fungi</taxon>
        <taxon>Dikarya</taxon>
        <taxon>Ascomycota</taxon>
        <taxon>Pezizomycotina</taxon>
        <taxon>Eurotiomycetes</taxon>
        <taxon>Eurotiomycetidae</taxon>
        <taxon>Eurotiales</taxon>
        <taxon>Aspergillaceae</taxon>
        <taxon>Penicillium</taxon>
    </lineage>
</organism>
<dbReference type="EMBL" id="JAPQKH010000006">
    <property type="protein sequence ID" value="KAJ5093825.1"/>
    <property type="molecule type" value="Genomic_DNA"/>
</dbReference>
<proteinExistence type="predicted"/>
<gene>
    <name evidence="1" type="ORF">N7456_009686</name>
</gene>
<sequence length="258" mass="28719">MSDAASLTRSRATAHSMAFLSSSTSSQVSIFSSESRVDSQGFLRSPFRAGGPVLCSLPGKSVPISARYLQETNISSHFVEIHDKTVEVLEKYNIRHKTFDITGRISLVRSESEPIPTVFVVIPHQSPPDSTEWRQAARIIRGKLNLQFSGISIELIDEKMMIRPECSPVPNSHSIIPKWKQICDSILDTCDISEWSGVSLWRYGVELDPSDNRITVLVSVLESATGPFITAARTIQDILGTANENDIDVLFLKNERWN</sequence>
<accession>A0A9W9K5T3</accession>
<evidence type="ECO:0000313" key="1">
    <source>
        <dbReference type="EMBL" id="KAJ5093825.1"/>
    </source>
</evidence>
<name>A0A9W9K5T3_9EURO</name>
<dbReference type="OrthoDB" id="5424209at2759"/>
<dbReference type="Proteomes" id="UP001149165">
    <property type="component" value="Unassembled WGS sequence"/>
</dbReference>
<reference evidence="1" key="2">
    <citation type="journal article" date="2023" name="IMA Fungus">
        <title>Comparative genomic study of the Penicillium genus elucidates a diverse pangenome and 15 lateral gene transfer events.</title>
        <authorList>
            <person name="Petersen C."/>
            <person name="Sorensen T."/>
            <person name="Nielsen M.R."/>
            <person name="Sondergaard T.E."/>
            <person name="Sorensen J.L."/>
            <person name="Fitzpatrick D.A."/>
            <person name="Frisvad J.C."/>
            <person name="Nielsen K.L."/>
        </authorList>
    </citation>
    <scope>NUCLEOTIDE SEQUENCE</scope>
    <source>
        <strain evidence="1">IBT 30069</strain>
    </source>
</reference>
<keyword evidence="2" id="KW-1185">Reference proteome</keyword>
<evidence type="ECO:0000313" key="2">
    <source>
        <dbReference type="Proteomes" id="UP001149165"/>
    </source>
</evidence>
<comment type="caution">
    <text evidence="1">The sequence shown here is derived from an EMBL/GenBank/DDBJ whole genome shotgun (WGS) entry which is preliminary data.</text>
</comment>
<dbReference type="AlphaFoldDB" id="A0A9W9K5T3"/>